<evidence type="ECO:0000259" key="1">
    <source>
        <dbReference type="Pfam" id="PF07463"/>
    </source>
</evidence>
<accession>A0A8S5UNM6</accession>
<evidence type="ECO:0000313" key="2">
    <source>
        <dbReference type="EMBL" id="DAF96096.1"/>
    </source>
</evidence>
<dbReference type="InterPro" id="IPR010902">
    <property type="entry name" value="NUMOD4"/>
</dbReference>
<dbReference type="InterPro" id="IPR044925">
    <property type="entry name" value="His-Me_finger_sf"/>
</dbReference>
<dbReference type="Pfam" id="PF07463">
    <property type="entry name" value="NUMOD4"/>
    <property type="match status" value="1"/>
</dbReference>
<keyword evidence="2" id="KW-0378">Hydrolase</keyword>
<name>A0A8S5UNM6_9CAUD</name>
<protein>
    <submittedName>
        <fullName evidence="2">Homing endonuclease</fullName>
    </submittedName>
</protein>
<dbReference type="Gene3D" id="3.90.75.20">
    <property type="match status" value="1"/>
</dbReference>
<keyword evidence="2" id="KW-0255">Endonuclease</keyword>
<reference evidence="2" key="1">
    <citation type="journal article" date="2021" name="Proc. Natl. Acad. Sci. U.S.A.">
        <title>A Catalog of Tens of Thousands of Viruses from Human Metagenomes Reveals Hidden Associations with Chronic Diseases.</title>
        <authorList>
            <person name="Tisza M.J."/>
            <person name="Buck C.B."/>
        </authorList>
    </citation>
    <scope>NUCLEOTIDE SEQUENCE</scope>
    <source>
        <strain evidence="2">CtG4L18</strain>
    </source>
</reference>
<keyword evidence="2" id="KW-0540">Nuclease</keyword>
<dbReference type="EMBL" id="BK016114">
    <property type="protein sequence ID" value="DAF96096.1"/>
    <property type="molecule type" value="Genomic_DNA"/>
</dbReference>
<dbReference type="GO" id="GO:0004519">
    <property type="term" value="F:endonuclease activity"/>
    <property type="evidence" value="ECO:0007669"/>
    <property type="project" value="UniProtKB-KW"/>
</dbReference>
<sequence length="219" mass="25403">MNNIKNGQSAAKQVLVKPIKGWEDKYLAYSDGRIYSLLRNKFLKPRMSMDGYERVCLFNDGKRYEYRVHRLIAETFIDNPDNLPQINHKDFNRNNNCLDNLEWCTNYENIHYSIDNGRIHQFRNRKSDGTFKICKAYTFTNVYNGKHFTIIGIRQVAKQFKCSIKNVYAILAKYQNTGAYVVNGFFKGLRVDSEYLKVQRLADCGVASSEAKCETSSNG</sequence>
<dbReference type="GO" id="GO:0016788">
    <property type="term" value="F:hydrolase activity, acting on ester bonds"/>
    <property type="evidence" value="ECO:0007669"/>
    <property type="project" value="InterPro"/>
</dbReference>
<dbReference type="SUPFAM" id="SSF54060">
    <property type="entry name" value="His-Me finger endonucleases"/>
    <property type="match status" value="1"/>
</dbReference>
<feature type="domain" description="NUMOD4" evidence="1">
    <location>
        <begin position="17"/>
        <end position="57"/>
    </location>
</feature>
<proteinExistence type="predicted"/>
<organism evidence="2">
    <name type="scientific">Podoviridae sp. ctG4L18</name>
    <dbReference type="NCBI Taxonomy" id="2825234"/>
    <lineage>
        <taxon>Viruses</taxon>
        <taxon>Duplodnaviria</taxon>
        <taxon>Heunggongvirae</taxon>
        <taxon>Uroviricota</taxon>
        <taxon>Caudoviricetes</taxon>
    </lineage>
</organism>